<evidence type="ECO:0000313" key="1">
    <source>
        <dbReference type="EMBL" id="CAF1095433.1"/>
    </source>
</evidence>
<dbReference type="PANTHER" id="PTHR21301">
    <property type="entry name" value="REVERSE TRANSCRIPTASE"/>
    <property type="match status" value="1"/>
</dbReference>
<evidence type="ECO:0008006" key="3">
    <source>
        <dbReference type="Google" id="ProtNLM"/>
    </source>
</evidence>
<dbReference type="AlphaFoldDB" id="A0A814NN50"/>
<reference evidence="1" key="1">
    <citation type="submission" date="2021-02" db="EMBL/GenBank/DDBJ databases">
        <authorList>
            <person name="Nowell W R."/>
        </authorList>
    </citation>
    <scope>NUCLEOTIDE SEQUENCE</scope>
    <source>
        <strain evidence="1">Ploen Becks lab</strain>
    </source>
</reference>
<accession>A0A814NN50</accession>
<organism evidence="1 2">
    <name type="scientific">Brachionus calyciflorus</name>
    <dbReference type="NCBI Taxonomy" id="104777"/>
    <lineage>
        <taxon>Eukaryota</taxon>
        <taxon>Metazoa</taxon>
        <taxon>Spiralia</taxon>
        <taxon>Gnathifera</taxon>
        <taxon>Rotifera</taxon>
        <taxon>Eurotatoria</taxon>
        <taxon>Monogononta</taxon>
        <taxon>Pseudotrocha</taxon>
        <taxon>Ploima</taxon>
        <taxon>Brachionidae</taxon>
        <taxon>Brachionus</taxon>
    </lineage>
</organism>
<comment type="caution">
    <text evidence="1">The sequence shown here is derived from an EMBL/GenBank/DDBJ whole genome shotgun (WGS) entry which is preliminary data.</text>
</comment>
<name>A0A814NN50_9BILA</name>
<dbReference type="Proteomes" id="UP000663879">
    <property type="component" value="Unassembled WGS sequence"/>
</dbReference>
<proteinExistence type="predicted"/>
<dbReference type="PANTHER" id="PTHR21301:SF10">
    <property type="entry name" value="REVERSE TRANSCRIPTASE DOMAIN-CONTAINING PROTEIN"/>
    <property type="match status" value="1"/>
</dbReference>
<protein>
    <recommendedName>
        <fullName evidence="3">Reverse transcriptase domain-containing protein</fullName>
    </recommendedName>
</protein>
<dbReference type="OrthoDB" id="10025388at2759"/>
<sequence>MENNPLNKSIDDINKCIHNLLINNFISQKIFDCRVILNKVKLVDLVIKPIVQNILHILKDSQQLLQQLENKYINNKPFIYCGDFESLYTNMEPDHVCQILIIDNNYFLFLDLFFKQLKGIAMGCKCGPNLDNLFLYFLEKNWLSLNSVLLYASIIDDLLIISDFKINLDKFIEVFGYLKLNIVCKNEVEFFDLNISHDSFLNKIKFKLFIIPTNNVTYLLPYSNHPSHIFYNIPFSLFSSIDCNKR</sequence>
<evidence type="ECO:0000313" key="2">
    <source>
        <dbReference type="Proteomes" id="UP000663879"/>
    </source>
</evidence>
<keyword evidence="2" id="KW-1185">Reference proteome</keyword>
<dbReference type="EMBL" id="CAJNOC010007269">
    <property type="protein sequence ID" value="CAF1095433.1"/>
    <property type="molecule type" value="Genomic_DNA"/>
</dbReference>
<gene>
    <name evidence="1" type="ORF">OXX778_LOCUS20882</name>
</gene>